<name>A0ABU0J2L4_9HYPH</name>
<dbReference type="InterPro" id="IPR058163">
    <property type="entry name" value="LysR-type_TF_proteobact-type"/>
</dbReference>
<dbReference type="Pfam" id="PF00126">
    <property type="entry name" value="HTH_1"/>
    <property type="match status" value="1"/>
</dbReference>
<comment type="similarity">
    <text evidence="1">Belongs to the LysR transcriptional regulatory family.</text>
</comment>
<accession>A0ABU0J2L4</accession>
<organism evidence="6 7">
    <name type="scientific">Labrys wisconsinensis</name>
    <dbReference type="NCBI Taxonomy" id="425677"/>
    <lineage>
        <taxon>Bacteria</taxon>
        <taxon>Pseudomonadati</taxon>
        <taxon>Pseudomonadota</taxon>
        <taxon>Alphaproteobacteria</taxon>
        <taxon>Hyphomicrobiales</taxon>
        <taxon>Xanthobacteraceae</taxon>
        <taxon>Labrys</taxon>
    </lineage>
</organism>
<dbReference type="PANTHER" id="PTHR30537">
    <property type="entry name" value="HTH-TYPE TRANSCRIPTIONAL REGULATOR"/>
    <property type="match status" value="1"/>
</dbReference>
<dbReference type="Pfam" id="PF03466">
    <property type="entry name" value="LysR_substrate"/>
    <property type="match status" value="1"/>
</dbReference>
<dbReference type="InterPro" id="IPR036390">
    <property type="entry name" value="WH_DNA-bd_sf"/>
</dbReference>
<dbReference type="RefSeq" id="WP_307269795.1">
    <property type="nucleotide sequence ID" value="NZ_JAUSVX010000002.1"/>
</dbReference>
<keyword evidence="7" id="KW-1185">Reference proteome</keyword>
<comment type="caution">
    <text evidence="6">The sequence shown here is derived from an EMBL/GenBank/DDBJ whole genome shotgun (WGS) entry which is preliminary data.</text>
</comment>
<dbReference type="InterPro" id="IPR005119">
    <property type="entry name" value="LysR_subst-bd"/>
</dbReference>
<dbReference type="SUPFAM" id="SSF46785">
    <property type="entry name" value="Winged helix' DNA-binding domain"/>
    <property type="match status" value="1"/>
</dbReference>
<dbReference type="CDD" id="cd08472">
    <property type="entry name" value="PBP2_CrgA_like_3"/>
    <property type="match status" value="1"/>
</dbReference>
<dbReference type="Gene3D" id="3.40.190.290">
    <property type="match status" value="1"/>
</dbReference>
<dbReference type="InterPro" id="IPR036388">
    <property type="entry name" value="WH-like_DNA-bd_sf"/>
</dbReference>
<dbReference type="Gene3D" id="1.10.10.10">
    <property type="entry name" value="Winged helix-like DNA-binding domain superfamily/Winged helix DNA-binding domain"/>
    <property type="match status" value="1"/>
</dbReference>
<dbReference type="PROSITE" id="PS50931">
    <property type="entry name" value="HTH_LYSR"/>
    <property type="match status" value="1"/>
</dbReference>
<proteinExistence type="inferred from homology"/>
<evidence type="ECO:0000256" key="2">
    <source>
        <dbReference type="ARBA" id="ARBA00023015"/>
    </source>
</evidence>
<reference evidence="6 7" key="1">
    <citation type="submission" date="2023-07" db="EMBL/GenBank/DDBJ databases">
        <title>Genomic Encyclopedia of Type Strains, Phase IV (KMG-IV): sequencing the most valuable type-strain genomes for metagenomic binning, comparative biology and taxonomic classification.</title>
        <authorList>
            <person name="Goeker M."/>
        </authorList>
    </citation>
    <scope>NUCLEOTIDE SEQUENCE [LARGE SCALE GENOMIC DNA]</scope>
    <source>
        <strain evidence="6 7">DSM 19619</strain>
    </source>
</reference>
<protein>
    <submittedName>
        <fullName evidence="6">DNA-binding transcriptional LysR family regulator</fullName>
    </submittedName>
</protein>
<evidence type="ECO:0000256" key="4">
    <source>
        <dbReference type="ARBA" id="ARBA00023163"/>
    </source>
</evidence>
<evidence type="ECO:0000313" key="6">
    <source>
        <dbReference type="EMBL" id="MDQ0468503.1"/>
    </source>
</evidence>
<dbReference type="GO" id="GO:0003677">
    <property type="term" value="F:DNA binding"/>
    <property type="evidence" value="ECO:0007669"/>
    <property type="project" value="UniProtKB-KW"/>
</dbReference>
<sequence length="299" mass="33153">MDRLDSMRLFCRLVERRSFTAAAADLGVPRSTASEALRELETRLGVRLLDRTTRHVAPTLDGEDYYRRCIAILAELDEAEGALRDAQPRGLLRIDAHPLMTRTFLLPHLPGFLARYPLVDMQFGQGDRLVDLVREGVDCVIRAGEPDDSGLIRRRLGTLQEVTVASPDYLARHGVPASPGALGGHVMVGFVSSRTVEALPLEFVVDGERRLVTLPSRVKANNSDTSAELARMGLGLVQAPRYRFAEDLAAGRLVEVLADTPPSPTPLYALYPQNRQLALRLRVFLDWLARHVRFPGAED</sequence>
<dbReference type="Proteomes" id="UP001242480">
    <property type="component" value="Unassembled WGS sequence"/>
</dbReference>
<evidence type="ECO:0000259" key="5">
    <source>
        <dbReference type="PROSITE" id="PS50931"/>
    </source>
</evidence>
<evidence type="ECO:0000313" key="7">
    <source>
        <dbReference type="Proteomes" id="UP001242480"/>
    </source>
</evidence>
<dbReference type="InterPro" id="IPR000847">
    <property type="entry name" value="LysR_HTH_N"/>
</dbReference>
<dbReference type="PANTHER" id="PTHR30537:SF72">
    <property type="entry name" value="LYSR FAMILY TRANSCRIPTIONAL REGULATOR"/>
    <property type="match status" value="1"/>
</dbReference>
<gene>
    <name evidence="6" type="ORF">QO011_001503</name>
</gene>
<dbReference type="SUPFAM" id="SSF53850">
    <property type="entry name" value="Periplasmic binding protein-like II"/>
    <property type="match status" value="1"/>
</dbReference>
<keyword evidence="2" id="KW-0805">Transcription regulation</keyword>
<evidence type="ECO:0000256" key="1">
    <source>
        <dbReference type="ARBA" id="ARBA00009437"/>
    </source>
</evidence>
<keyword evidence="3 6" id="KW-0238">DNA-binding</keyword>
<feature type="domain" description="HTH lysR-type" evidence="5">
    <location>
        <begin position="1"/>
        <end position="59"/>
    </location>
</feature>
<evidence type="ECO:0000256" key="3">
    <source>
        <dbReference type="ARBA" id="ARBA00023125"/>
    </source>
</evidence>
<dbReference type="EMBL" id="JAUSVX010000002">
    <property type="protein sequence ID" value="MDQ0468503.1"/>
    <property type="molecule type" value="Genomic_DNA"/>
</dbReference>
<keyword evidence="4" id="KW-0804">Transcription</keyword>